<accession>A0A7G5GWS3</accession>
<organism evidence="7 8">
    <name type="scientific">Spirosoma foliorum</name>
    <dbReference type="NCBI Taxonomy" id="2710596"/>
    <lineage>
        <taxon>Bacteria</taxon>
        <taxon>Pseudomonadati</taxon>
        <taxon>Bacteroidota</taxon>
        <taxon>Cytophagia</taxon>
        <taxon>Cytophagales</taxon>
        <taxon>Cytophagaceae</taxon>
        <taxon>Spirosoma</taxon>
    </lineage>
</organism>
<keyword evidence="5 6" id="KW-0233">DNA recombination</keyword>
<dbReference type="PANTHER" id="PTHR33217:SF8">
    <property type="entry name" value="MUTATOR FAMILY TRANSPOSASE"/>
    <property type="match status" value="1"/>
</dbReference>
<evidence type="ECO:0000313" key="7">
    <source>
        <dbReference type="EMBL" id="QMW03315.1"/>
    </source>
</evidence>
<evidence type="ECO:0000256" key="5">
    <source>
        <dbReference type="ARBA" id="ARBA00023172"/>
    </source>
</evidence>
<keyword evidence="8" id="KW-1185">Reference proteome</keyword>
<dbReference type="EMBL" id="CP059732">
    <property type="protein sequence ID" value="QMW03315.1"/>
    <property type="molecule type" value="Genomic_DNA"/>
</dbReference>
<evidence type="ECO:0000256" key="4">
    <source>
        <dbReference type="ARBA" id="ARBA00023125"/>
    </source>
</evidence>
<dbReference type="PANTHER" id="PTHR33217">
    <property type="entry name" value="TRANSPOSASE FOR INSERTION SEQUENCE ELEMENT IS1081"/>
    <property type="match status" value="1"/>
</dbReference>
<dbReference type="RefSeq" id="WP_182460602.1">
    <property type="nucleotide sequence ID" value="NZ_CP059732.1"/>
</dbReference>
<evidence type="ECO:0000313" key="8">
    <source>
        <dbReference type="Proteomes" id="UP000515369"/>
    </source>
</evidence>
<dbReference type="InterPro" id="IPR001207">
    <property type="entry name" value="Transposase_mutator"/>
</dbReference>
<evidence type="ECO:0000256" key="3">
    <source>
        <dbReference type="ARBA" id="ARBA00022578"/>
    </source>
</evidence>
<sequence>METQKPFNYELFRQQAVQQLRTGEHNVPGIQGLLAPVIKDLLESALLPDTYSRNEPNNVIANKPADLNQKTTLFNWPLDNSRPNRYLRRTDHVEETNRKRIEKEILSLYEQGVPYETIAHQINVRFKELIDIDTLINTTNQLLPQMQAWLKRQLKPVYACIWVTDKAIQLWSESELHTIISYNVVGIDLEGNRDILGHYITNKSSIDFWPDLLYDLKVRGMKDPLIVCFENIEKIKPIINQVYPQTQVHSSIMHQMQHSLLHIKGNDLPKLRKALQSVYKALSLIESVETWKTVKAVWEARYPLIISQWEQNWDNLMGPMIYPDLVRKMTQGNHLVTTCQELLVIATKINGLDTTETELLKSLYITSRQVLTKQKLGVNKWGALIQQLAVVFGERIAKNHTSII</sequence>
<dbReference type="Pfam" id="PF00872">
    <property type="entry name" value="Transposase_mut"/>
    <property type="match status" value="1"/>
</dbReference>
<evidence type="ECO:0000256" key="6">
    <source>
        <dbReference type="RuleBase" id="RU365089"/>
    </source>
</evidence>
<dbReference type="GO" id="GO:0006313">
    <property type="term" value="P:DNA transposition"/>
    <property type="evidence" value="ECO:0007669"/>
    <property type="project" value="UniProtKB-UniRule"/>
</dbReference>
<protein>
    <recommendedName>
        <fullName evidence="6">Mutator family transposase</fullName>
    </recommendedName>
</protein>
<dbReference type="GO" id="GO:0004803">
    <property type="term" value="F:transposase activity"/>
    <property type="evidence" value="ECO:0007669"/>
    <property type="project" value="UniProtKB-UniRule"/>
</dbReference>
<keyword evidence="4 6" id="KW-0238">DNA-binding</keyword>
<comment type="similarity">
    <text evidence="2 6">Belongs to the transposase mutator family.</text>
</comment>
<evidence type="ECO:0000256" key="2">
    <source>
        <dbReference type="ARBA" id="ARBA00010961"/>
    </source>
</evidence>
<gene>
    <name evidence="7" type="ORF">H3H32_36575</name>
</gene>
<reference evidence="7 8" key="1">
    <citation type="submission" date="2020-07" db="EMBL/GenBank/DDBJ databases">
        <title>Spirosoma foliorum sp. nov., isolated from the leaves on the Nejang mountain Korea, Republic of.</title>
        <authorList>
            <person name="Ho H."/>
            <person name="Lee Y.-J."/>
            <person name="Nurcahyanto D.-A."/>
            <person name="Kim S.-G."/>
        </authorList>
    </citation>
    <scope>NUCLEOTIDE SEQUENCE [LARGE SCALE GENOMIC DNA]</scope>
    <source>
        <strain evidence="7 8">PL0136</strain>
    </source>
</reference>
<comment type="function">
    <text evidence="1 6">Required for the transposition of the insertion element.</text>
</comment>
<keyword evidence="6" id="KW-0814">Transposable element</keyword>
<dbReference type="Proteomes" id="UP000515369">
    <property type="component" value="Chromosome"/>
</dbReference>
<proteinExistence type="inferred from homology"/>
<dbReference type="AlphaFoldDB" id="A0A7G5GWS3"/>
<keyword evidence="3 6" id="KW-0815">Transposition</keyword>
<name>A0A7G5GWS3_9BACT</name>
<dbReference type="GO" id="GO:0003677">
    <property type="term" value="F:DNA binding"/>
    <property type="evidence" value="ECO:0007669"/>
    <property type="project" value="UniProtKB-UniRule"/>
</dbReference>
<evidence type="ECO:0000256" key="1">
    <source>
        <dbReference type="ARBA" id="ARBA00002190"/>
    </source>
</evidence>
<dbReference type="KEGG" id="sfol:H3H32_36575"/>